<reference evidence="1" key="1">
    <citation type="journal article" date="2015" name="Nature">
        <title>Complex archaea that bridge the gap between prokaryotes and eukaryotes.</title>
        <authorList>
            <person name="Spang A."/>
            <person name="Saw J.H."/>
            <person name="Jorgensen S.L."/>
            <person name="Zaremba-Niedzwiedzka K."/>
            <person name="Martijn J."/>
            <person name="Lind A.E."/>
            <person name="van Eijk R."/>
            <person name="Schleper C."/>
            <person name="Guy L."/>
            <person name="Ettema T.J."/>
        </authorList>
    </citation>
    <scope>NUCLEOTIDE SEQUENCE</scope>
</reference>
<accession>A0A0F9MQD9</accession>
<proteinExistence type="predicted"/>
<organism evidence="1">
    <name type="scientific">marine sediment metagenome</name>
    <dbReference type="NCBI Taxonomy" id="412755"/>
    <lineage>
        <taxon>unclassified sequences</taxon>
        <taxon>metagenomes</taxon>
        <taxon>ecological metagenomes</taxon>
    </lineage>
</organism>
<dbReference type="AlphaFoldDB" id="A0A0F9MQD9"/>
<sequence length="99" mass="11951">MVAFHNTRPRQKMPDECKLSSDHRVYLRIDFDRVQNKWGTEYFGNLMKYYEWVEFQGIKKMEHNLVRLGREDMNKSTNVLVMFTFPTVGDAVAFKLRWL</sequence>
<dbReference type="EMBL" id="LAZR01004516">
    <property type="protein sequence ID" value="KKN07904.1"/>
    <property type="molecule type" value="Genomic_DNA"/>
</dbReference>
<protein>
    <submittedName>
        <fullName evidence="1">Uncharacterized protein</fullName>
    </submittedName>
</protein>
<name>A0A0F9MQD9_9ZZZZ</name>
<comment type="caution">
    <text evidence="1">The sequence shown here is derived from an EMBL/GenBank/DDBJ whole genome shotgun (WGS) entry which is preliminary data.</text>
</comment>
<evidence type="ECO:0000313" key="1">
    <source>
        <dbReference type="EMBL" id="KKN07904.1"/>
    </source>
</evidence>
<gene>
    <name evidence="1" type="ORF">LCGC14_1062390</name>
</gene>